<gene>
    <name evidence="2" type="ORF">V6N11_025373</name>
</gene>
<dbReference type="PANTHER" id="PTHR36049">
    <property type="entry name" value="TRANSMEMBRANE PROTEIN"/>
    <property type="match status" value="1"/>
</dbReference>
<organism evidence="2 3">
    <name type="scientific">Hibiscus sabdariffa</name>
    <name type="common">roselle</name>
    <dbReference type="NCBI Taxonomy" id="183260"/>
    <lineage>
        <taxon>Eukaryota</taxon>
        <taxon>Viridiplantae</taxon>
        <taxon>Streptophyta</taxon>
        <taxon>Embryophyta</taxon>
        <taxon>Tracheophyta</taxon>
        <taxon>Spermatophyta</taxon>
        <taxon>Magnoliopsida</taxon>
        <taxon>eudicotyledons</taxon>
        <taxon>Gunneridae</taxon>
        <taxon>Pentapetalae</taxon>
        <taxon>rosids</taxon>
        <taxon>malvids</taxon>
        <taxon>Malvales</taxon>
        <taxon>Malvaceae</taxon>
        <taxon>Malvoideae</taxon>
        <taxon>Hibiscus</taxon>
    </lineage>
</organism>
<evidence type="ECO:0000313" key="2">
    <source>
        <dbReference type="EMBL" id="KAK8485335.1"/>
    </source>
</evidence>
<feature type="region of interest" description="Disordered" evidence="1">
    <location>
        <begin position="1"/>
        <end position="27"/>
    </location>
</feature>
<comment type="caution">
    <text evidence="2">The sequence shown here is derived from an EMBL/GenBank/DDBJ whole genome shotgun (WGS) entry which is preliminary data.</text>
</comment>
<feature type="compositionally biased region" description="Polar residues" evidence="1">
    <location>
        <begin position="1"/>
        <end position="20"/>
    </location>
</feature>
<dbReference type="PANTHER" id="PTHR36049:SF3">
    <property type="match status" value="1"/>
</dbReference>
<keyword evidence="3" id="KW-1185">Reference proteome</keyword>
<accession>A0ABR1ZXA7</accession>
<evidence type="ECO:0000256" key="1">
    <source>
        <dbReference type="SAM" id="MobiDB-lite"/>
    </source>
</evidence>
<reference evidence="2 3" key="1">
    <citation type="journal article" date="2024" name="G3 (Bethesda)">
        <title>Genome assembly of Hibiscus sabdariffa L. provides insights into metabolisms of medicinal natural products.</title>
        <authorList>
            <person name="Kim T."/>
        </authorList>
    </citation>
    <scope>NUCLEOTIDE SEQUENCE [LARGE SCALE GENOMIC DNA]</scope>
    <source>
        <strain evidence="2">TK-2024</strain>
        <tissue evidence="2">Old leaves</tissue>
    </source>
</reference>
<proteinExistence type="predicted"/>
<dbReference type="Proteomes" id="UP001396334">
    <property type="component" value="Unassembled WGS sequence"/>
</dbReference>
<sequence length="137" mass="14951">MRSSTLTLQISPTPSGSNPHQPHHKLPTIFRPLPRTITAKSRNNRRLNIRSRSTPPKTTATTDNAVIQGAHRREGAPTELSRFVAVGAVSMGLALLLMDLDVEKALALGPEGPLVEEFWDNVRRYALYALTASASTV</sequence>
<feature type="region of interest" description="Disordered" evidence="1">
    <location>
        <begin position="40"/>
        <end position="61"/>
    </location>
</feature>
<evidence type="ECO:0000313" key="3">
    <source>
        <dbReference type="Proteomes" id="UP001396334"/>
    </source>
</evidence>
<dbReference type="EMBL" id="JBBPBN010000506">
    <property type="protein sequence ID" value="KAK8485335.1"/>
    <property type="molecule type" value="Genomic_DNA"/>
</dbReference>
<name>A0ABR1ZXA7_9ROSI</name>
<protein>
    <submittedName>
        <fullName evidence="2">Uncharacterized protein</fullName>
    </submittedName>
</protein>